<organism evidence="1 2">
    <name type="scientific">Hibiscus syriacus</name>
    <name type="common">Rose of Sharon</name>
    <dbReference type="NCBI Taxonomy" id="106335"/>
    <lineage>
        <taxon>Eukaryota</taxon>
        <taxon>Viridiplantae</taxon>
        <taxon>Streptophyta</taxon>
        <taxon>Embryophyta</taxon>
        <taxon>Tracheophyta</taxon>
        <taxon>Spermatophyta</taxon>
        <taxon>Magnoliopsida</taxon>
        <taxon>eudicotyledons</taxon>
        <taxon>Gunneridae</taxon>
        <taxon>Pentapetalae</taxon>
        <taxon>rosids</taxon>
        <taxon>malvids</taxon>
        <taxon>Malvales</taxon>
        <taxon>Malvaceae</taxon>
        <taxon>Malvoideae</taxon>
        <taxon>Hibiscus</taxon>
    </lineage>
</organism>
<reference evidence="1" key="1">
    <citation type="submission" date="2019-09" db="EMBL/GenBank/DDBJ databases">
        <title>Draft genome information of white flower Hibiscus syriacus.</title>
        <authorList>
            <person name="Kim Y.-M."/>
        </authorList>
    </citation>
    <scope>NUCLEOTIDE SEQUENCE [LARGE SCALE GENOMIC DNA]</scope>
    <source>
        <strain evidence="1">YM2019G1</strain>
    </source>
</reference>
<evidence type="ECO:0000313" key="1">
    <source>
        <dbReference type="EMBL" id="KAE8725677.1"/>
    </source>
</evidence>
<proteinExistence type="predicted"/>
<protein>
    <submittedName>
        <fullName evidence="1">Uncharacterized protein</fullName>
    </submittedName>
</protein>
<sequence>MNKDGLQANYSIQRSVPQDLGFEFDLFFCLLDDIEKRGSAYVILIPVVTGVIIASQDELNFHLFWYAFHLHQQELHGPSSVHGSYRGCVSTSYNTHYGRKRGSISHLPLSEMISRSIEALFLSGLVTSYKSFELYAKSFPD</sequence>
<dbReference type="EMBL" id="VEPZ02000409">
    <property type="protein sequence ID" value="KAE8725677.1"/>
    <property type="molecule type" value="Genomic_DNA"/>
</dbReference>
<dbReference type="Proteomes" id="UP000436088">
    <property type="component" value="Unassembled WGS sequence"/>
</dbReference>
<name>A0A6A3CAT2_HIBSY</name>
<comment type="caution">
    <text evidence="1">The sequence shown here is derived from an EMBL/GenBank/DDBJ whole genome shotgun (WGS) entry which is preliminary data.</text>
</comment>
<keyword evidence="2" id="KW-1185">Reference proteome</keyword>
<gene>
    <name evidence="1" type="ORF">F3Y22_tig00008262pilonHSYRG00053</name>
</gene>
<dbReference type="AlphaFoldDB" id="A0A6A3CAT2"/>
<evidence type="ECO:0000313" key="2">
    <source>
        <dbReference type="Proteomes" id="UP000436088"/>
    </source>
</evidence>
<accession>A0A6A3CAT2</accession>